<dbReference type="CDD" id="cd07820">
    <property type="entry name" value="SRPBCC_3"/>
    <property type="match status" value="1"/>
</dbReference>
<evidence type="ECO:0000313" key="2">
    <source>
        <dbReference type="Proteomes" id="UP000296862"/>
    </source>
</evidence>
<proteinExistence type="predicted"/>
<dbReference type="KEGG" id="fsn:GS03_01152"/>
<reference evidence="1 2" key="1">
    <citation type="submission" date="2019-04" db="EMBL/GenBank/DDBJ databases">
        <title>Flavobacterium sp. GS03.</title>
        <authorList>
            <person name="Kim H."/>
        </authorList>
    </citation>
    <scope>NUCLEOTIDE SEQUENCE [LARGE SCALE GENOMIC DNA]</scope>
    <source>
        <strain evidence="1 2">GS03</strain>
    </source>
</reference>
<dbReference type="EMBL" id="CP038810">
    <property type="protein sequence ID" value="QBZ97654.1"/>
    <property type="molecule type" value="Genomic_DNA"/>
</dbReference>
<dbReference type="OrthoDB" id="9801773at2"/>
<dbReference type="Proteomes" id="UP000296862">
    <property type="component" value="Chromosome"/>
</dbReference>
<name>A0A4V1CBZ0_9FLAO</name>
<dbReference type="AlphaFoldDB" id="A0A4V1CBZ0"/>
<dbReference type="SUPFAM" id="SSF55961">
    <property type="entry name" value="Bet v1-like"/>
    <property type="match status" value="1"/>
</dbReference>
<dbReference type="InterPro" id="IPR023393">
    <property type="entry name" value="START-like_dom_sf"/>
</dbReference>
<organism evidence="1 2">
    <name type="scientific">Flavobacterium sangjuense</name>
    <dbReference type="NCBI Taxonomy" id="2518177"/>
    <lineage>
        <taxon>Bacteria</taxon>
        <taxon>Pseudomonadati</taxon>
        <taxon>Bacteroidota</taxon>
        <taxon>Flavobacteriia</taxon>
        <taxon>Flavobacteriales</taxon>
        <taxon>Flavobacteriaceae</taxon>
        <taxon>Flavobacterium</taxon>
    </lineage>
</organism>
<gene>
    <name evidence="1" type="ORF">GS03_01152</name>
</gene>
<evidence type="ECO:0000313" key="1">
    <source>
        <dbReference type="EMBL" id="QBZ97654.1"/>
    </source>
</evidence>
<dbReference type="RefSeq" id="WP_136151603.1">
    <property type="nucleotide sequence ID" value="NZ_CP038810.1"/>
</dbReference>
<keyword evidence="2" id="KW-1185">Reference proteome</keyword>
<evidence type="ECO:0008006" key="3">
    <source>
        <dbReference type="Google" id="ProtNLM"/>
    </source>
</evidence>
<protein>
    <recommendedName>
        <fullName evidence="3">Coenzyme Q-binding protein COQ10 START domain-containing protein</fullName>
    </recommendedName>
</protein>
<dbReference type="Gene3D" id="3.30.530.20">
    <property type="match status" value="1"/>
</dbReference>
<accession>A0A4V1CBZ0</accession>
<sequence length="152" mass="17507">MTTIHLITKIKAPIQTVFDLSRNIDIHKLSTAKSNEKAIAGVTGGMINLNETVTFKGKHFGIYLKHQSKITEMENPDYFVDEMIKGYFKFFRHEHSFVSQNGTTAMIDFLQYETPLGIFGTLFDKLILKKHLTSFIEERNEFIKNLAEKNNC</sequence>